<dbReference type="GO" id="GO:0004175">
    <property type="term" value="F:endopeptidase activity"/>
    <property type="evidence" value="ECO:0007669"/>
    <property type="project" value="UniProtKB-ARBA"/>
</dbReference>
<evidence type="ECO:0000259" key="2">
    <source>
        <dbReference type="Pfam" id="PF02517"/>
    </source>
</evidence>
<feature type="transmembrane region" description="Helical" evidence="1">
    <location>
        <begin position="72"/>
        <end position="95"/>
    </location>
</feature>
<dbReference type="InterPro" id="IPR003675">
    <property type="entry name" value="Rce1/LyrA-like_dom"/>
</dbReference>
<feature type="transmembrane region" description="Helical" evidence="1">
    <location>
        <begin position="39"/>
        <end position="60"/>
    </location>
</feature>
<evidence type="ECO:0000313" key="4">
    <source>
        <dbReference type="Proteomes" id="UP001178322"/>
    </source>
</evidence>
<feature type="transmembrane region" description="Helical" evidence="1">
    <location>
        <begin position="6"/>
        <end position="27"/>
    </location>
</feature>
<evidence type="ECO:0000256" key="1">
    <source>
        <dbReference type="SAM" id="Phobius"/>
    </source>
</evidence>
<feature type="domain" description="CAAX prenyl protease 2/Lysostaphin resistance protein A-like" evidence="2">
    <location>
        <begin position="115"/>
        <end position="219"/>
    </location>
</feature>
<name>A0AAX3WPG3_9BACI</name>
<reference evidence="3" key="1">
    <citation type="submission" date="2023-05" db="EMBL/GenBank/DDBJ databases">
        <title>Comparative genomics of Bacillaceae isolates and their secondary metabolite potential.</title>
        <authorList>
            <person name="Song L."/>
            <person name="Nielsen L.J."/>
            <person name="Mohite O."/>
            <person name="Xu X."/>
            <person name="Weber T."/>
            <person name="Kovacs A.T."/>
        </authorList>
    </citation>
    <scope>NUCLEOTIDE SEQUENCE</scope>
    <source>
        <strain evidence="3">LY1</strain>
    </source>
</reference>
<protein>
    <submittedName>
        <fullName evidence="3">CPBP family intramembrane metalloprotease</fullName>
        <ecNumber evidence="3">3.4.-.-</ecNumber>
    </submittedName>
</protein>
<feature type="transmembrane region" description="Helical" evidence="1">
    <location>
        <begin position="154"/>
        <end position="176"/>
    </location>
</feature>
<gene>
    <name evidence="3" type="ORF">QNH24_14680</name>
</gene>
<keyword evidence="1" id="KW-1133">Transmembrane helix</keyword>
<proteinExistence type="predicted"/>
<dbReference type="EMBL" id="CP126101">
    <property type="protein sequence ID" value="WHY49584.1"/>
    <property type="molecule type" value="Genomic_DNA"/>
</dbReference>
<keyword evidence="3" id="KW-0645">Protease</keyword>
<dbReference type="Proteomes" id="UP001178322">
    <property type="component" value="Chromosome"/>
</dbReference>
<dbReference type="AlphaFoldDB" id="A0AAX3WPG3"/>
<keyword evidence="3" id="KW-0482">Metalloprotease</keyword>
<dbReference type="GO" id="GO:0008237">
    <property type="term" value="F:metallopeptidase activity"/>
    <property type="evidence" value="ECO:0007669"/>
    <property type="project" value="UniProtKB-KW"/>
</dbReference>
<keyword evidence="1" id="KW-0472">Membrane</keyword>
<sequence length="233" mass="27013">MNWVYMIIVFIICIPGIYFMYQSEKIYLKEDDITDRQRLIIHVLTAIIFSMIGAFIVPKIEVVQQIEAMKIIKYGFGLGIICSIGHLLFYNMYFVPNLTREEYYKIETYYVNAGILSRLFYGGIIEEVIFRWSLLSLFLWLCQLVNVNNVTSEWLAIAISSILFALIHLPSIKLVASKPKKSMYVYAIIGNIWVGIFAGVAFVYGSLLAAIIVHMLFHLLWWPIQTREYAKLP</sequence>
<keyword evidence="1" id="KW-0812">Transmembrane</keyword>
<dbReference type="Pfam" id="PF02517">
    <property type="entry name" value="Rce1-like"/>
    <property type="match status" value="1"/>
</dbReference>
<organism evidence="3 4">
    <name type="scientific">Lysinibacillus pakistanensis</name>
    <dbReference type="NCBI Taxonomy" id="759811"/>
    <lineage>
        <taxon>Bacteria</taxon>
        <taxon>Bacillati</taxon>
        <taxon>Bacillota</taxon>
        <taxon>Bacilli</taxon>
        <taxon>Bacillales</taxon>
        <taxon>Bacillaceae</taxon>
        <taxon>Lysinibacillus</taxon>
    </lineage>
</organism>
<evidence type="ECO:0000313" key="3">
    <source>
        <dbReference type="EMBL" id="WHY49584.1"/>
    </source>
</evidence>
<accession>A0AAX3WPG3</accession>
<dbReference type="GO" id="GO:0080120">
    <property type="term" value="P:CAAX-box protein maturation"/>
    <property type="evidence" value="ECO:0007669"/>
    <property type="project" value="UniProtKB-ARBA"/>
</dbReference>
<dbReference type="RefSeq" id="WP_283868318.1">
    <property type="nucleotide sequence ID" value="NZ_CP126101.1"/>
</dbReference>
<keyword evidence="3" id="KW-0378">Hydrolase</keyword>
<dbReference type="EC" id="3.4.-.-" evidence="3"/>